<organism evidence="2 4">
    <name type="scientific">Puccinia graminis f. sp. tritici</name>
    <dbReference type="NCBI Taxonomy" id="56615"/>
    <lineage>
        <taxon>Eukaryota</taxon>
        <taxon>Fungi</taxon>
        <taxon>Dikarya</taxon>
        <taxon>Basidiomycota</taxon>
        <taxon>Pucciniomycotina</taxon>
        <taxon>Pucciniomycetes</taxon>
        <taxon>Pucciniales</taxon>
        <taxon>Pucciniaceae</taxon>
        <taxon>Puccinia</taxon>
    </lineage>
</organism>
<evidence type="ECO:0000313" key="5">
    <source>
        <dbReference type="Proteomes" id="UP000325313"/>
    </source>
</evidence>
<evidence type="ECO:0000313" key="4">
    <source>
        <dbReference type="Proteomes" id="UP000324748"/>
    </source>
</evidence>
<protein>
    <submittedName>
        <fullName evidence="2">Uncharacterized protein</fullName>
    </submittedName>
</protein>
<evidence type="ECO:0000256" key="1">
    <source>
        <dbReference type="SAM" id="SignalP"/>
    </source>
</evidence>
<gene>
    <name evidence="2" type="ORF">PGT21_010424</name>
    <name evidence="3" type="ORF">PGTUg99_009630</name>
</gene>
<evidence type="ECO:0000313" key="2">
    <source>
        <dbReference type="EMBL" id="KAA1099522.1"/>
    </source>
</evidence>
<evidence type="ECO:0000313" key="3">
    <source>
        <dbReference type="EMBL" id="KAA1103787.1"/>
    </source>
</evidence>
<proteinExistence type="predicted"/>
<sequence length="239" mass="27145">MRTLLTFPLVIAIISMIVTPAVIPEASPVSAMHERMSEYGFVVGPSYDYRDVKVSDDGKDWMIRNQSKNDVAFVVNPKYGRWATHGVVKAKKSVSLGVHDQIPEVNIGPVSSFHNGIKIYFEKGQWFVENLKSYTIFCEVHVANIEDVDNEKLTCSSRGIYSDVLHPQNPQPLQLHHEHSSSSLDPEAGPRLYDFNQLYLRSSVLTPDQLRPTINPSYQGSSGFVDYWKTTFNWLKPWL</sequence>
<dbReference type="Proteomes" id="UP000325313">
    <property type="component" value="Unassembled WGS sequence"/>
</dbReference>
<dbReference type="Proteomes" id="UP000324748">
    <property type="component" value="Unassembled WGS sequence"/>
</dbReference>
<comment type="caution">
    <text evidence="2">The sequence shown here is derived from an EMBL/GenBank/DDBJ whole genome shotgun (WGS) entry which is preliminary data.</text>
</comment>
<dbReference type="EMBL" id="VDEP01000316">
    <property type="protein sequence ID" value="KAA1103787.1"/>
    <property type="molecule type" value="Genomic_DNA"/>
</dbReference>
<accession>A0A5B0PFE6</accession>
<reference evidence="4 5" key="1">
    <citation type="submission" date="2019-05" db="EMBL/GenBank/DDBJ databases">
        <title>Emergence of the Ug99 lineage of the wheat stem rust pathogen through somatic hybridization.</title>
        <authorList>
            <person name="Li F."/>
            <person name="Upadhyaya N.M."/>
            <person name="Sperschneider J."/>
            <person name="Matny O."/>
            <person name="Nguyen-Phuc H."/>
            <person name="Mago R."/>
            <person name="Raley C."/>
            <person name="Miller M.E."/>
            <person name="Silverstein K.A.T."/>
            <person name="Henningsen E."/>
            <person name="Hirsch C.D."/>
            <person name="Visser B."/>
            <person name="Pretorius Z.A."/>
            <person name="Steffenson B.J."/>
            <person name="Schwessinger B."/>
            <person name="Dodds P.N."/>
            <person name="Figueroa M."/>
        </authorList>
    </citation>
    <scope>NUCLEOTIDE SEQUENCE [LARGE SCALE GENOMIC DNA]</scope>
    <source>
        <strain evidence="2">21-0</strain>
        <strain evidence="3 5">Ug99</strain>
    </source>
</reference>
<name>A0A5B0PFE6_PUCGR</name>
<keyword evidence="1" id="KW-0732">Signal</keyword>
<dbReference type="EMBL" id="VSWC01000054">
    <property type="protein sequence ID" value="KAA1099522.1"/>
    <property type="molecule type" value="Genomic_DNA"/>
</dbReference>
<feature type="signal peptide" evidence="1">
    <location>
        <begin position="1"/>
        <end position="20"/>
    </location>
</feature>
<keyword evidence="4" id="KW-1185">Reference proteome</keyword>
<feature type="chain" id="PRO_5036366390" evidence="1">
    <location>
        <begin position="21"/>
        <end position="239"/>
    </location>
</feature>
<dbReference type="AlphaFoldDB" id="A0A5B0PFE6"/>